<organism evidence="6 7">
    <name type="scientific">Citricoccus zhacaiensis</name>
    <dbReference type="NCBI Taxonomy" id="489142"/>
    <lineage>
        <taxon>Bacteria</taxon>
        <taxon>Bacillati</taxon>
        <taxon>Actinomycetota</taxon>
        <taxon>Actinomycetes</taxon>
        <taxon>Micrococcales</taxon>
        <taxon>Micrococcaceae</taxon>
        <taxon>Citricoccus</taxon>
    </lineage>
</organism>
<reference evidence="7" key="1">
    <citation type="journal article" date="2019" name="Int. J. Syst. Evol. Microbiol.">
        <title>The Global Catalogue of Microorganisms (GCM) 10K type strain sequencing project: providing services to taxonomists for standard genome sequencing and annotation.</title>
        <authorList>
            <consortium name="The Broad Institute Genomics Platform"/>
            <consortium name="The Broad Institute Genome Sequencing Center for Infectious Disease"/>
            <person name="Wu L."/>
            <person name="Ma J."/>
        </authorList>
    </citation>
    <scope>NUCLEOTIDE SEQUENCE [LARGE SCALE GENOMIC DNA]</scope>
    <source>
        <strain evidence="7">CGMCC 1.7064</strain>
    </source>
</reference>
<dbReference type="Gene3D" id="3.40.309.10">
    <property type="entry name" value="Aldehyde Dehydrogenase, Chain A, domain 2"/>
    <property type="match status" value="1"/>
</dbReference>
<dbReference type="PROSITE" id="PS00687">
    <property type="entry name" value="ALDEHYDE_DEHYDR_GLU"/>
    <property type="match status" value="1"/>
</dbReference>
<dbReference type="InterPro" id="IPR016162">
    <property type="entry name" value="Ald_DH_N"/>
</dbReference>
<comment type="caution">
    <text evidence="6">The sequence shown here is derived from an EMBL/GenBank/DDBJ whole genome shotgun (WGS) entry which is preliminary data.</text>
</comment>
<evidence type="ECO:0000313" key="6">
    <source>
        <dbReference type="EMBL" id="GGO42207.1"/>
    </source>
</evidence>
<dbReference type="InterPro" id="IPR016161">
    <property type="entry name" value="Ald_DH/histidinol_DH"/>
</dbReference>
<gene>
    <name evidence="6" type="ORF">GCM10010977_07440</name>
</gene>
<dbReference type="RefSeq" id="WP_188804370.1">
    <property type="nucleotide sequence ID" value="NZ_BAAAOU010000001.1"/>
</dbReference>
<dbReference type="InterPro" id="IPR016163">
    <property type="entry name" value="Ald_DH_C"/>
</dbReference>
<evidence type="ECO:0000256" key="3">
    <source>
        <dbReference type="RuleBase" id="RU003345"/>
    </source>
</evidence>
<evidence type="ECO:0000256" key="4">
    <source>
        <dbReference type="SAM" id="MobiDB-lite"/>
    </source>
</evidence>
<keyword evidence="7" id="KW-1185">Reference proteome</keyword>
<evidence type="ECO:0000259" key="5">
    <source>
        <dbReference type="Pfam" id="PF00171"/>
    </source>
</evidence>
<feature type="domain" description="Aldehyde dehydrogenase" evidence="5">
    <location>
        <begin position="27"/>
        <end position="483"/>
    </location>
</feature>
<dbReference type="EMBL" id="BMLQ01000002">
    <property type="protein sequence ID" value="GGO42207.1"/>
    <property type="molecule type" value="Genomic_DNA"/>
</dbReference>
<feature type="active site" evidence="2">
    <location>
        <position position="259"/>
    </location>
</feature>
<accession>A0ABQ2LSL6</accession>
<dbReference type="PANTHER" id="PTHR11699">
    <property type="entry name" value="ALDEHYDE DEHYDROGENASE-RELATED"/>
    <property type="match status" value="1"/>
</dbReference>
<keyword evidence="1 3" id="KW-0560">Oxidoreductase</keyword>
<dbReference type="Proteomes" id="UP000642509">
    <property type="component" value="Unassembled WGS sequence"/>
</dbReference>
<dbReference type="Gene3D" id="3.40.605.10">
    <property type="entry name" value="Aldehyde Dehydrogenase, Chain A, domain 1"/>
    <property type="match status" value="1"/>
</dbReference>
<evidence type="ECO:0000313" key="7">
    <source>
        <dbReference type="Proteomes" id="UP000642509"/>
    </source>
</evidence>
<evidence type="ECO:0000256" key="1">
    <source>
        <dbReference type="ARBA" id="ARBA00023002"/>
    </source>
</evidence>
<dbReference type="SUPFAM" id="SSF53720">
    <property type="entry name" value="ALDH-like"/>
    <property type="match status" value="1"/>
</dbReference>
<sequence>MTEYRLPDHLREAQHYINGGPAPSSGSTTIAVLDPATGQQIATTPAGTTADLDLAVDAAHTAFRSGTWSQLSGRERSRVLIRVAQLFREQAEELAQVESLDVGKPISLARAVDVNTAADTYEYAASLAQNLDGAVRRTPLPAHAYTQREPLGVVAAITPFNFPLILSTSKIAVALAAGNTVVHKPAEDTPLSALLTARLLTEAGVPDGVYNVVTGYGTDLGDHLTAHPRVAKVAFTGSTQTGARVAAVAGQALRPITAELGGNAANIIFADADLAKAVETTISAFVFNTGQFCMGGPRLLVERPVYDQVLEALAGAIPHVPFGDPRDPGTVIGPLANRRQLEKVAAAVEQAKVTGARVVTGGELAEINGGFFYRPTVLADVANSAEAVQQEIFGPVLTVQPFDTEREAIELANSTDYGLASGIQTGNISRAHRVADSLDAGIIWVNAWGMLDPAMPFGGVKSSGWGRENGPEQLEAYTRTKSVIIAIEPAPEPTTNSTASTVSTGKDAS</sequence>
<evidence type="ECO:0000256" key="2">
    <source>
        <dbReference type="PROSITE-ProRule" id="PRU10007"/>
    </source>
</evidence>
<feature type="compositionally biased region" description="Polar residues" evidence="4">
    <location>
        <begin position="493"/>
        <end position="509"/>
    </location>
</feature>
<name>A0ABQ2LSL6_9MICC</name>
<dbReference type="InterPro" id="IPR015590">
    <property type="entry name" value="Aldehyde_DH_dom"/>
</dbReference>
<protein>
    <submittedName>
        <fullName evidence="6">Aldehyde dehydrogenase</fullName>
    </submittedName>
</protein>
<comment type="similarity">
    <text evidence="3">Belongs to the aldehyde dehydrogenase family.</text>
</comment>
<proteinExistence type="inferred from homology"/>
<dbReference type="Pfam" id="PF00171">
    <property type="entry name" value="Aldedh"/>
    <property type="match status" value="1"/>
</dbReference>
<dbReference type="InterPro" id="IPR029510">
    <property type="entry name" value="Ald_DH_CS_GLU"/>
</dbReference>
<feature type="region of interest" description="Disordered" evidence="4">
    <location>
        <begin position="489"/>
        <end position="509"/>
    </location>
</feature>